<evidence type="ECO:0000256" key="6">
    <source>
        <dbReference type="ARBA" id="ARBA00022833"/>
    </source>
</evidence>
<dbReference type="SUPFAM" id="SSF57667">
    <property type="entry name" value="beta-beta-alpha zinc fingers"/>
    <property type="match status" value="4"/>
</dbReference>
<evidence type="ECO:0000256" key="8">
    <source>
        <dbReference type="ARBA" id="ARBA00023125"/>
    </source>
</evidence>
<comment type="similarity">
    <text evidence="2">Belongs to the krueppel C2H2-type zinc-finger protein family.</text>
</comment>
<comment type="caution">
    <text evidence="14">The sequence shown here is derived from an EMBL/GenBank/DDBJ whole genome shotgun (WGS) entry which is preliminary data.</text>
</comment>
<dbReference type="FunFam" id="3.30.160.60:FF:000646">
    <property type="entry name" value="Myeloid zinc finger 1"/>
    <property type="match status" value="1"/>
</dbReference>
<evidence type="ECO:0000256" key="10">
    <source>
        <dbReference type="ARBA" id="ARBA00023242"/>
    </source>
</evidence>
<dbReference type="OrthoDB" id="5913806at2759"/>
<dbReference type="GO" id="GO:0008270">
    <property type="term" value="F:zinc ion binding"/>
    <property type="evidence" value="ECO:0007669"/>
    <property type="project" value="UniProtKB-KW"/>
</dbReference>
<dbReference type="SMART" id="SM00355">
    <property type="entry name" value="ZnF_C2H2"/>
    <property type="match status" value="5"/>
</dbReference>
<dbReference type="PANTHER" id="PTHR24393">
    <property type="entry name" value="ZINC FINGER PROTEIN"/>
    <property type="match status" value="1"/>
</dbReference>
<feature type="domain" description="C2H2-type" evidence="13">
    <location>
        <begin position="184"/>
        <end position="211"/>
    </location>
</feature>
<organism evidence="14 15">
    <name type="scientific">Cercopithifilaria johnstoni</name>
    <dbReference type="NCBI Taxonomy" id="2874296"/>
    <lineage>
        <taxon>Eukaryota</taxon>
        <taxon>Metazoa</taxon>
        <taxon>Ecdysozoa</taxon>
        <taxon>Nematoda</taxon>
        <taxon>Chromadorea</taxon>
        <taxon>Rhabditida</taxon>
        <taxon>Spirurina</taxon>
        <taxon>Spiruromorpha</taxon>
        <taxon>Filarioidea</taxon>
        <taxon>Onchocercidae</taxon>
        <taxon>Cercopithifilaria</taxon>
    </lineage>
</organism>
<keyword evidence="5 11" id="KW-0863">Zinc-finger</keyword>
<dbReference type="PROSITE" id="PS50157">
    <property type="entry name" value="ZINC_FINGER_C2H2_2"/>
    <property type="match status" value="5"/>
</dbReference>
<evidence type="ECO:0000313" key="15">
    <source>
        <dbReference type="Proteomes" id="UP000746747"/>
    </source>
</evidence>
<evidence type="ECO:0000256" key="4">
    <source>
        <dbReference type="ARBA" id="ARBA00022737"/>
    </source>
</evidence>
<dbReference type="Gene3D" id="3.30.160.60">
    <property type="entry name" value="Classic Zinc Finger"/>
    <property type="match status" value="5"/>
</dbReference>
<evidence type="ECO:0000259" key="13">
    <source>
        <dbReference type="PROSITE" id="PS50157"/>
    </source>
</evidence>
<keyword evidence="6" id="KW-0862">Zinc</keyword>
<keyword evidence="3" id="KW-0479">Metal-binding</keyword>
<evidence type="ECO:0000256" key="3">
    <source>
        <dbReference type="ARBA" id="ARBA00022723"/>
    </source>
</evidence>
<protein>
    <recommendedName>
        <fullName evidence="13">C2H2-type domain-containing protein</fullName>
    </recommendedName>
</protein>
<dbReference type="InterPro" id="IPR013087">
    <property type="entry name" value="Znf_C2H2_type"/>
</dbReference>
<feature type="domain" description="C2H2-type" evidence="13">
    <location>
        <begin position="239"/>
        <end position="266"/>
    </location>
</feature>
<dbReference type="PANTHER" id="PTHR24393:SF15">
    <property type="entry name" value="IP01243P-RELATED"/>
    <property type="match status" value="1"/>
</dbReference>
<sequence>MSFRLAGLSAENILRKVLTISTFHHFSIMFASYYMVVIALPLYIAQITVSNDGSLPIQAEIKNDNEITTVANDSKAKGERFKCVVCDKQLGYASTLKRHMRIHTGEKNYTLCSKAFNDRSNLQRHKLTHENVRPNKYKQCGTNFAHNCNLKKHVKMRKISSERLYSTSGDLNQKKSEHVEIRPFKCETCVKAFKVHHHLKRHMKTHSDDKTEKCNLCCKAFKHRSALQQHKLTHDNMRFKCKQCGRKFTQKEYLKEHMAIHQSSSEKLYSTVSSLSASIADIIDTEILIRGIITFSAI</sequence>
<keyword evidence="12" id="KW-0812">Transmembrane</keyword>
<keyword evidence="12" id="KW-1133">Transmembrane helix</keyword>
<feature type="transmembrane region" description="Helical" evidence="12">
    <location>
        <begin position="23"/>
        <end position="44"/>
    </location>
</feature>
<dbReference type="GO" id="GO:0000978">
    <property type="term" value="F:RNA polymerase II cis-regulatory region sequence-specific DNA binding"/>
    <property type="evidence" value="ECO:0007669"/>
    <property type="project" value="TreeGrafter"/>
</dbReference>
<feature type="domain" description="C2H2-type" evidence="13">
    <location>
        <begin position="112"/>
        <end position="134"/>
    </location>
</feature>
<dbReference type="FunFam" id="3.30.160.60:FF:000145">
    <property type="entry name" value="Zinc finger protein 574"/>
    <property type="match status" value="1"/>
</dbReference>
<dbReference type="Proteomes" id="UP000746747">
    <property type="component" value="Unassembled WGS sequence"/>
</dbReference>
<comment type="subcellular location">
    <subcellularLocation>
        <location evidence="1">Nucleus</location>
    </subcellularLocation>
</comment>
<proteinExistence type="inferred from homology"/>
<evidence type="ECO:0000256" key="2">
    <source>
        <dbReference type="ARBA" id="ARBA00006991"/>
    </source>
</evidence>
<keyword evidence="4" id="KW-0677">Repeat</keyword>
<dbReference type="EMBL" id="CAKAEH010001754">
    <property type="protein sequence ID" value="CAG9539152.1"/>
    <property type="molecule type" value="Genomic_DNA"/>
</dbReference>
<keyword evidence="15" id="KW-1185">Reference proteome</keyword>
<dbReference type="GO" id="GO:0001228">
    <property type="term" value="F:DNA-binding transcription activator activity, RNA polymerase II-specific"/>
    <property type="evidence" value="ECO:0007669"/>
    <property type="project" value="TreeGrafter"/>
</dbReference>
<keyword evidence="7" id="KW-0805">Transcription regulation</keyword>
<keyword evidence="12" id="KW-0472">Membrane</keyword>
<gene>
    <name evidence="14" type="ORF">CJOHNSTONI_LOCUS8778</name>
</gene>
<dbReference type="GO" id="GO:0005634">
    <property type="term" value="C:nucleus"/>
    <property type="evidence" value="ECO:0007669"/>
    <property type="project" value="UniProtKB-SubCell"/>
</dbReference>
<dbReference type="Pfam" id="PF00096">
    <property type="entry name" value="zf-C2H2"/>
    <property type="match status" value="4"/>
</dbReference>
<dbReference type="PROSITE" id="PS00028">
    <property type="entry name" value="ZINC_FINGER_C2H2_1"/>
    <property type="match status" value="4"/>
</dbReference>
<reference evidence="14" key="1">
    <citation type="submission" date="2021-09" db="EMBL/GenBank/DDBJ databases">
        <authorList>
            <consortium name="Pathogen Informatics"/>
        </authorList>
    </citation>
    <scope>NUCLEOTIDE SEQUENCE</scope>
</reference>
<evidence type="ECO:0000256" key="7">
    <source>
        <dbReference type="ARBA" id="ARBA00023015"/>
    </source>
</evidence>
<dbReference type="AlphaFoldDB" id="A0A8J2MCW4"/>
<keyword evidence="9" id="KW-0804">Transcription</keyword>
<evidence type="ECO:0000313" key="14">
    <source>
        <dbReference type="EMBL" id="CAG9539152.1"/>
    </source>
</evidence>
<keyword evidence="10" id="KW-0539">Nucleus</keyword>
<evidence type="ECO:0000256" key="12">
    <source>
        <dbReference type="SAM" id="Phobius"/>
    </source>
</evidence>
<name>A0A8J2MCW4_9BILA</name>
<evidence type="ECO:0000256" key="11">
    <source>
        <dbReference type="PROSITE-ProRule" id="PRU00042"/>
    </source>
</evidence>
<dbReference type="InterPro" id="IPR036236">
    <property type="entry name" value="Znf_C2H2_sf"/>
</dbReference>
<accession>A0A8J2MCW4</accession>
<dbReference type="FunFam" id="3.30.160.60:FF:000303">
    <property type="entry name" value="Zinc finger protein 41"/>
    <property type="match status" value="1"/>
</dbReference>
<keyword evidence="8" id="KW-0238">DNA-binding</keyword>
<evidence type="ECO:0000256" key="5">
    <source>
        <dbReference type="ARBA" id="ARBA00022771"/>
    </source>
</evidence>
<evidence type="ECO:0000256" key="9">
    <source>
        <dbReference type="ARBA" id="ARBA00023163"/>
    </source>
</evidence>
<feature type="domain" description="C2H2-type" evidence="13">
    <location>
        <begin position="81"/>
        <end position="108"/>
    </location>
</feature>
<evidence type="ECO:0000256" key="1">
    <source>
        <dbReference type="ARBA" id="ARBA00004123"/>
    </source>
</evidence>
<feature type="domain" description="C2H2-type" evidence="13">
    <location>
        <begin position="212"/>
        <end position="239"/>
    </location>
</feature>